<dbReference type="EMBL" id="LAZR01040106">
    <property type="protein sequence ID" value="KKL15316.1"/>
    <property type="molecule type" value="Genomic_DNA"/>
</dbReference>
<evidence type="ECO:0000313" key="1">
    <source>
        <dbReference type="EMBL" id="KKL15316.1"/>
    </source>
</evidence>
<proteinExistence type="predicted"/>
<protein>
    <submittedName>
        <fullName evidence="1">Uncharacterized protein</fullName>
    </submittedName>
</protein>
<name>A0A0F9DC36_9ZZZZ</name>
<sequence length="102" mass="11593">MSVPDYLTDLAKRIWKETSICFPDLEKEDPTLLTSYSQASAMVEEMQTQINRDGLVVPNSRGNPSCHPLLNPMKGWVREKINLSNMIRKNHSTAEEAQDLFA</sequence>
<comment type="caution">
    <text evidence="1">The sequence shown here is derived from an EMBL/GenBank/DDBJ whole genome shotgun (WGS) entry which is preliminary data.</text>
</comment>
<dbReference type="AlphaFoldDB" id="A0A0F9DC36"/>
<gene>
    <name evidence="1" type="ORF">LCGC14_2506850</name>
</gene>
<reference evidence="1" key="1">
    <citation type="journal article" date="2015" name="Nature">
        <title>Complex archaea that bridge the gap between prokaryotes and eukaryotes.</title>
        <authorList>
            <person name="Spang A."/>
            <person name="Saw J.H."/>
            <person name="Jorgensen S.L."/>
            <person name="Zaremba-Niedzwiedzka K."/>
            <person name="Martijn J."/>
            <person name="Lind A.E."/>
            <person name="van Eijk R."/>
            <person name="Schleper C."/>
            <person name="Guy L."/>
            <person name="Ettema T.J."/>
        </authorList>
    </citation>
    <scope>NUCLEOTIDE SEQUENCE</scope>
</reference>
<accession>A0A0F9DC36</accession>
<organism evidence="1">
    <name type="scientific">marine sediment metagenome</name>
    <dbReference type="NCBI Taxonomy" id="412755"/>
    <lineage>
        <taxon>unclassified sequences</taxon>
        <taxon>metagenomes</taxon>
        <taxon>ecological metagenomes</taxon>
    </lineage>
</organism>